<dbReference type="GO" id="GO:0005759">
    <property type="term" value="C:mitochondrial matrix"/>
    <property type="evidence" value="ECO:0007669"/>
    <property type="project" value="TreeGrafter"/>
</dbReference>
<dbReference type="Proteomes" id="UP001153737">
    <property type="component" value="Chromosome 3"/>
</dbReference>
<dbReference type="InterPro" id="IPR050870">
    <property type="entry name" value="FAST_kinase"/>
</dbReference>
<dbReference type="GO" id="GO:0003723">
    <property type="term" value="F:RNA binding"/>
    <property type="evidence" value="ECO:0007669"/>
    <property type="project" value="TreeGrafter"/>
</dbReference>
<protein>
    <recommendedName>
        <fullName evidence="3">RAP domain-containing protein</fullName>
    </recommendedName>
</protein>
<keyword evidence="5" id="KW-1185">Reference proteome</keyword>
<dbReference type="PANTHER" id="PTHR21228">
    <property type="entry name" value="FAST LEU-RICH DOMAIN-CONTAINING"/>
    <property type="match status" value="1"/>
</dbReference>
<dbReference type="InterPro" id="IPR013579">
    <property type="entry name" value="FAST_2"/>
</dbReference>
<dbReference type="PROSITE" id="PS51286">
    <property type="entry name" value="RAP"/>
    <property type="match status" value="1"/>
</dbReference>
<dbReference type="InterPro" id="IPR013584">
    <property type="entry name" value="RAP"/>
</dbReference>
<dbReference type="AlphaFoldDB" id="A0A9N9SJP2"/>
<reference evidence="4" key="2">
    <citation type="submission" date="2022-10" db="EMBL/GenBank/DDBJ databases">
        <authorList>
            <consortium name="ENA_rothamsted_submissions"/>
            <consortium name="culmorum"/>
            <person name="King R."/>
        </authorList>
    </citation>
    <scope>NUCLEOTIDE SEQUENCE</scope>
</reference>
<sequence length="918" mass="108494">MRYFCYFKVFPRVFHTMRNKEHAKRSLRLLTTSRIINRLHLPIKQTRTCLNTQVYRQTHTESEEDETENYPLLETEQYDQEERVKNMLFKNSDDIIIKELNNCASVEGVWRIMEKYRLKYNEEHLAQTILVLKDLQNMYSLLKPLEMNVSEEFLSNLYKYPEFNKLLSIIQECLSNFDSTHLSYILLYLYKMGISVETELMQSIATHIRDDLCKNFAIDKCSKLLRVLFSENSVRPYYVALHLIPEIFNFIGKCDSPDDFVNLTICLDTLHNLVNKDILSKYTERVENLIQTRKLKSNDHKAILGIIRFLNYPDWRYKTSILKSKCMLLLKDEITSFNVTELLTLYEVFFKNEEPGEILNEIQRSAAKFWQNCEEDNSYHLDTSLKIFSALIYFSSPLQKSQFQKDIHKFMKKCNDPEGLLQLRKIFSYVKVSDIQLCERYWDSSLQAFKENKDLATAVRLCQNYMHFNTDIDNYRHVKFEENILEFIEKEISNENSLFACELATFLGFTIVYGTSEHLLDKLLQRFEDNLMQIKAIDCLKISHSVGTACNTMNGVISKQQLTKIRALLSQRTRDILSLDKTNFSQNSILIKAAILRNDHDSVLTENFIMEFKKLPYMSSKMIENLTYIFLNTDSLIPEVINNCTEYIVNHSPYIIGFNAEKLLFICYYLAYYPINAEKFFQVVTDIIIRDQERLSSLAFLQSALSLSFFNRLPSFLVKQIFNVEFMDKLDNELANCYSKDKYSQRVRNTLMKLNRAVCLDYPEFNVPWFHEKYVRETEKRFAKFSEYQLSSRIKEHLTQIAGHPKYILENLVTPYGYHIDFVVSLNKENKIVYPESGGISRKIALILTRKYTYTRFYAHLKGKYQMKKRHLEILGYTVSILNVNEWINLLYSVERLEYLNTLICPEKVETVRVKTGR</sequence>
<dbReference type="GO" id="GO:0000963">
    <property type="term" value="P:mitochondrial RNA processing"/>
    <property type="evidence" value="ECO:0007669"/>
    <property type="project" value="TreeGrafter"/>
</dbReference>
<evidence type="ECO:0000313" key="5">
    <source>
        <dbReference type="Proteomes" id="UP001153737"/>
    </source>
</evidence>
<accession>A0A9N9SJP2</accession>
<reference evidence="4" key="1">
    <citation type="submission" date="2022-01" db="EMBL/GenBank/DDBJ databases">
        <authorList>
            <person name="King R."/>
        </authorList>
    </citation>
    <scope>NUCLEOTIDE SEQUENCE</scope>
</reference>
<evidence type="ECO:0000259" key="3">
    <source>
        <dbReference type="PROSITE" id="PS51286"/>
    </source>
</evidence>
<dbReference type="EMBL" id="OU896709">
    <property type="protein sequence ID" value="CAG9819769.1"/>
    <property type="molecule type" value="Genomic_DNA"/>
</dbReference>
<dbReference type="OrthoDB" id="385235at2759"/>
<name>A0A9N9SJP2_PHACE</name>
<keyword evidence="2" id="KW-0496">Mitochondrion</keyword>
<dbReference type="SMART" id="SM00952">
    <property type="entry name" value="RAP"/>
    <property type="match status" value="1"/>
</dbReference>
<dbReference type="GO" id="GO:0044528">
    <property type="term" value="P:regulation of mitochondrial mRNA stability"/>
    <property type="evidence" value="ECO:0007669"/>
    <property type="project" value="InterPro"/>
</dbReference>
<comment type="subcellular location">
    <subcellularLocation>
        <location evidence="1">Mitochondrion</location>
    </subcellularLocation>
</comment>
<organism evidence="4 5">
    <name type="scientific">Phaedon cochleariae</name>
    <name type="common">Mustard beetle</name>
    <dbReference type="NCBI Taxonomy" id="80249"/>
    <lineage>
        <taxon>Eukaryota</taxon>
        <taxon>Metazoa</taxon>
        <taxon>Ecdysozoa</taxon>
        <taxon>Arthropoda</taxon>
        <taxon>Hexapoda</taxon>
        <taxon>Insecta</taxon>
        <taxon>Pterygota</taxon>
        <taxon>Neoptera</taxon>
        <taxon>Endopterygota</taxon>
        <taxon>Coleoptera</taxon>
        <taxon>Polyphaga</taxon>
        <taxon>Cucujiformia</taxon>
        <taxon>Chrysomeloidea</taxon>
        <taxon>Chrysomelidae</taxon>
        <taxon>Chrysomelinae</taxon>
        <taxon>Chrysomelini</taxon>
        <taxon>Phaedon</taxon>
    </lineage>
</organism>
<evidence type="ECO:0000313" key="4">
    <source>
        <dbReference type="EMBL" id="CAG9819769.1"/>
    </source>
</evidence>
<evidence type="ECO:0000256" key="1">
    <source>
        <dbReference type="ARBA" id="ARBA00004173"/>
    </source>
</evidence>
<dbReference type="Pfam" id="PF08368">
    <property type="entry name" value="FAST_2"/>
    <property type="match status" value="1"/>
</dbReference>
<dbReference type="Pfam" id="PF08373">
    <property type="entry name" value="RAP"/>
    <property type="match status" value="1"/>
</dbReference>
<dbReference type="Pfam" id="PF06743">
    <property type="entry name" value="FAST_1"/>
    <property type="match status" value="1"/>
</dbReference>
<dbReference type="InterPro" id="IPR010622">
    <property type="entry name" value="FAST_Leu-rich"/>
</dbReference>
<dbReference type="PANTHER" id="PTHR21228:SF72">
    <property type="entry name" value="LD32258P"/>
    <property type="match status" value="1"/>
</dbReference>
<dbReference type="GO" id="GO:0035770">
    <property type="term" value="C:ribonucleoprotein granule"/>
    <property type="evidence" value="ECO:0007669"/>
    <property type="project" value="TreeGrafter"/>
</dbReference>
<proteinExistence type="predicted"/>
<evidence type="ECO:0000256" key="2">
    <source>
        <dbReference type="ARBA" id="ARBA00023128"/>
    </source>
</evidence>
<feature type="domain" description="RAP" evidence="3">
    <location>
        <begin position="844"/>
        <end position="902"/>
    </location>
</feature>
<gene>
    <name evidence="4" type="ORF">PHAECO_LOCUS7067</name>
</gene>